<dbReference type="GO" id="GO:0005524">
    <property type="term" value="F:ATP binding"/>
    <property type="evidence" value="ECO:0007669"/>
    <property type="project" value="UniProtKB-KW"/>
</dbReference>
<keyword evidence="6" id="KW-0808">Transferase</keyword>
<dbReference type="PROSITE" id="PS50110">
    <property type="entry name" value="RESPONSE_REGULATORY"/>
    <property type="match status" value="1"/>
</dbReference>
<sequence length="1093" mass="119717">MLNSFFVSDPAPELLLSGVYDTTLVVLSVFVAVIASFFTLIQIDFAEQNQKSSIRRLAKFGGAVAMSGGIWSMHFIGMLAFSLCVEVDYDPWLTAASIFPAFLACLVSFDLITKPQVTLANKGVAALILGAGIGTMHYSGMEAMQLGPVLAYDPSLFGLSIIVAVTLAFIAIQTRAKLRHYSRTSNTSLVRSLGALALGASVSGMHYTGMQAARFVSDTPLISQEMQAQHTQSLALFIAAVSIIISALSALIHTASKYRTVAELKAANESRLAAILETAVDGIVTIDGKGIIQSCNPLVEKILGWPEHQAVGRNVALLLPEEAQSSITFDGAYLEQFTGVGKEITARHKSGHLVPVRLGIGEVELKDQASFYVGFITDLTPQKQMEKALIEQEARYRTLLNNMPGVAFRCRIDDQWSMSFVSPIVEQLTGYRAEEFIAGHVHFDDLIVEEDKSISRDVVEQALQCGEGSYSQEYRILHKSGHIKWVLDKGSFEYDQAGRVEGIAGVLLDISERKNMEDELRAAKSIAESAAASKQAFLANMSHEIRTPMNAILGFSEVLKESELQPEQSKHVNTILTSAKALLHLLNDILDSAKLEQGKLDLIENDFCISELLDNVVSTFWYQAKKKGLKLDLNMSPHLHQTYHGASDRLRQVLVNLLGNAIKFTSQGGVELTVESSHDDYLLFKVADTGIGIASDRLDSIFKPFEQADGSMSRRFGGTGLGTTISRQLVELMGGKIWAHSELGKGSTFYFTVPLQKIAAFTVAQDMHVTLPPLVILVADDIPQNTELLTLLLSKQGHTIDIANDGLKAIEKAKSQQYDLILMDIHMPDCDGLEATRAIRAFEQNAGRPETPIIALTASVLGEDRAAAKAAGMAAFASKPVVIEDLTRTIAETLNINIPHTSVGVRQTNNKQLINRARAVNLWGSEAKFLKELSRFWETKREAVIALLAYEGQLHNDALSNIHTIKGIAGNLALETLFGLLEQIERKKEIDERLRSKLALIIEKLDDVVGVSDEDVVTNALSEGDVFLFKQNLLQVKEMIDESQVEDDVLDALLRSAPLTSRSQVEALIHALDDFEFERAEAVLAHLMSTDVQ</sequence>
<organism evidence="21 22">
    <name type="scientific">Pseudoalteromonas piscicida</name>
    <dbReference type="NCBI Taxonomy" id="43662"/>
    <lineage>
        <taxon>Bacteria</taxon>
        <taxon>Pseudomonadati</taxon>
        <taxon>Pseudomonadota</taxon>
        <taxon>Gammaproteobacteria</taxon>
        <taxon>Alteromonadales</taxon>
        <taxon>Pseudoalteromonadaceae</taxon>
        <taxon>Pseudoalteromonas</taxon>
    </lineage>
</organism>
<feature type="domain" description="PAS" evidence="18">
    <location>
        <begin position="392"/>
        <end position="466"/>
    </location>
</feature>
<dbReference type="SUPFAM" id="SSF47384">
    <property type="entry name" value="Homodimeric domain of signal transducing histidine kinase"/>
    <property type="match status" value="1"/>
</dbReference>
<dbReference type="FunFam" id="3.30.565.10:FF:000010">
    <property type="entry name" value="Sensor histidine kinase RcsC"/>
    <property type="match status" value="1"/>
</dbReference>
<evidence type="ECO:0000256" key="14">
    <source>
        <dbReference type="PROSITE-ProRule" id="PRU00169"/>
    </source>
</evidence>
<dbReference type="Gene3D" id="3.30.450.20">
    <property type="entry name" value="PAS domain"/>
    <property type="match status" value="2"/>
</dbReference>
<dbReference type="InterPro" id="IPR036641">
    <property type="entry name" value="HPT_dom_sf"/>
</dbReference>
<dbReference type="Pfam" id="PF02518">
    <property type="entry name" value="HATPase_c"/>
    <property type="match status" value="1"/>
</dbReference>
<dbReference type="CDD" id="cd16922">
    <property type="entry name" value="HATPase_EvgS-ArcB-TorS-like"/>
    <property type="match status" value="1"/>
</dbReference>
<dbReference type="AlphaFoldDB" id="A0A2A5JUE3"/>
<feature type="domain" description="Response regulatory" evidence="17">
    <location>
        <begin position="775"/>
        <end position="894"/>
    </location>
</feature>
<comment type="caution">
    <text evidence="21">The sequence shown here is derived from an EMBL/GenBank/DDBJ whole genome shotgun (WGS) entry which is preliminary data.</text>
</comment>
<dbReference type="Gene3D" id="1.10.287.130">
    <property type="match status" value="1"/>
</dbReference>
<dbReference type="FunFam" id="1.10.287.130:FF:000004">
    <property type="entry name" value="Ethylene receptor 1"/>
    <property type="match status" value="1"/>
</dbReference>
<feature type="domain" description="PAC" evidence="19">
    <location>
        <begin position="470"/>
        <end position="522"/>
    </location>
</feature>
<keyword evidence="13 15" id="KW-0472">Membrane</keyword>
<dbReference type="InterPro" id="IPR005467">
    <property type="entry name" value="His_kinase_dom"/>
</dbReference>
<feature type="modified residue" description="4-aspartylphosphate" evidence="14">
    <location>
        <position position="824"/>
    </location>
</feature>
<evidence type="ECO:0000256" key="9">
    <source>
        <dbReference type="ARBA" id="ARBA00022777"/>
    </source>
</evidence>
<evidence type="ECO:0000313" key="21">
    <source>
        <dbReference type="EMBL" id="PCK32977.1"/>
    </source>
</evidence>
<name>A0A2A5JUE3_PSEO7</name>
<keyword evidence="7 15" id="KW-0812">Transmembrane</keyword>
<evidence type="ECO:0000256" key="1">
    <source>
        <dbReference type="ARBA" id="ARBA00000085"/>
    </source>
</evidence>
<dbReference type="Proteomes" id="UP000228621">
    <property type="component" value="Unassembled WGS sequence"/>
</dbReference>
<comment type="subcellular location">
    <subcellularLocation>
        <location evidence="2">Cell membrane</location>
        <topology evidence="2">Multi-pass membrane protein</topology>
    </subcellularLocation>
</comment>
<reference evidence="22" key="1">
    <citation type="journal article" date="2019" name="Genome Announc.">
        <title>Draft Genome Sequence of Pseudoalteromonas piscicida Strain 36Y ROTHPW, an Hypersaline Seawater Isolate from the South Coast of Sonora, Mexico.</title>
        <authorList>
            <person name="Sanchez-Diaz R."/>
            <person name="Molina-Garza Z.J."/>
            <person name="Cruz-Suarez L.E."/>
            <person name="Selvin J."/>
            <person name="Kiran G.S."/>
            <person name="Ibarra-Gamez J.C."/>
            <person name="Gomez-Gil B."/>
            <person name="Galaviz-Silva L."/>
        </authorList>
    </citation>
    <scope>NUCLEOTIDE SEQUENCE [LARGE SCALE GENOMIC DNA]</scope>
    <source>
        <strain evidence="22">36Y_RITHPW</strain>
    </source>
</reference>
<dbReference type="Gene3D" id="3.30.565.10">
    <property type="entry name" value="Histidine kinase-like ATPase, C-terminal domain"/>
    <property type="match status" value="1"/>
</dbReference>
<evidence type="ECO:0000256" key="12">
    <source>
        <dbReference type="ARBA" id="ARBA00023012"/>
    </source>
</evidence>
<dbReference type="InterPro" id="IPR035965">
    <property type="entry name" value="PAS-like_dom_sf"/>
</dbReference>
<evidence type="ECO:0000256" key="11">
    <source>
        <dbReference type="ARBA" id="ARBA00022989"/>
    </source>
</evidence>
<feature type="domain" description="MHYT" evidence="20">
    <location>
        <begin position="20"/>
        <end position="216"/>
    </location>
</feature>
<dbReference type="CDD" id="cd00130">
    <property type="entry name" value="PAS"/>
    <property type="match status" value="2"/>
</dbReference>
<feature type="transmembrane region" description="Helical" evidence="15">
    <location>
        <begin position="57"/>
        <end position="80"/>
    </location>
</feature>
<dbReference type="OrthoDB" id="9810730at2"/>
<evidence type="ECO:0000256" key="6">
    <source>
        <dbReference type="ARBA" id="ARBA00022679"/>
    </source>
</evidence>
<feature type="transmembrane region" description="Helical" evidence="15">
    <location>
        <begin position="233"/>
        <end position="252"/>
    </location>
</feature>
<dbReference type="SUPFAM" id="SSF55785">
    <property type="entry name" value="PYP-like sensor domain (PAS domain)"/>
    <property type="match status" value="2"/>
</dbReference>
<evidence type="ECO:0000259" key="20">
    <source>
        <dbReference type="PROSITE" id="PS50924"/>
    </source>
</evidence>
<feature type="transmembrane region" description="Helical" evidence="15">
    <location>
        <begin position="119"/>
        <end position="138"/>
    </location>
</feature>
<proteinExistence type="predicted"/>
<dbReference type="InterPro" id="IPR036890">
    <property type="entry name" value="HATPase_C_sf"/>
</dbReference>
<dbReference type="InterPro" id="IPR013655">
    <property type="entry name" value="PAS_fold_3"/>
</dbReference>
<evidence type="ECO:0000259" key="17">
    <source>
        <dbReference type="PROSITE" id="PS50110"/>
    </source>
</evidence>
<evidence type="ECO:0000256" key="13">
    <source>
        <dbReference type="ARBA" id="ARBA00023136"/>
    </source>
</evidence>
<dbReference type="NCBIfam" id="TIGR00229">
    <property type="entry name" value="sensory_box"/>
    <property type="match status" value="2"/>
</dbReference>
<dbReference type="InterPro" id="IPR013767">
    <property type="entry name" value="PAS_fold"/>
</dbReference>
<dbReference type="PROSITE" id="PS50109">
    <property type="entry name" value="HIS_KIN"/>
    <property type="match status" value="1"/>
</dbReference>
<dbReference type="PANTHER" id="PTHR45339">
    <property type="entry name" value="HYBRID SIGNAL TRANSDUCTION HISTIDINE KINASE J"/>
    <property type="match status" value="1"/>
</dbReference>
<dbReference type="Pfam" id="PF00512">
    <property type="entry name" value="HisKA"/>
    <property type="match status" value="1"/>
</dbReference>
<feature type="transmembrane region" description="Helical" evidence="15">
    <location>
        <begin position="150"/>
        <end position="172"/>
    </location>
</feature>
<keyword evidence="11 15" id="KW-1133">Transmembrane helix</keyword>
<feature type="domain" description="PAS" evidence="18">
    <location>
        <begin position="268"/>
        <end position="322"/>
    </location>
</feature>
<dbReference type="SUPFAM" id="SSF55874">
    <property type="entry name" value="ATPase domain of HSP90 chaperone/DNA topoisomerase II/histidine kinase"/>
    <property type="match status" value="1"/>
</dbReference>
<evidence type="ECO:0000256" key="15">
    <source>
        <dbReference type="PROSITE-ProRule" id="PRU00244"/>
    </source>
</evidence>
<keyword evidence="4" id="KW-1003">Cell membrane</keyword>
<dbReference type="InterPro" id="IPR000700">
    <property type="entry name" value="PAS-assoc_C"/>
</dbReference>
<evidence type="ECO:0000256" key="3">
    <source>
        <dbReference type="ARBA" id="ARBA00012438"/>
    </source>
</evidence>
<dbReference type="EMBL" id="NKHF01000022">
    <property type="protein sequence ID" value="PCK32977.1"/>
    <property type="molecule type" value="Genomic_DNA"/>
</dbReference>
<evidence type="ECO:0000313" key="22">
    <source>
        <dbReference type="Proteomes" id="UP000228621"/>
    </source>
</evidence>
<dbReference type="InterPro" id="IPR004358">
    <property type="entry name" value="Sig_transdc_His_kin-like_C"/>
</dbReference>
<dbReference type="CDD" id="cd17546">
    <property type="entry name" value="REC_hyHK_CKI1_RcsC-like"/>
    <property type="match status" value="1"/>
</dbReference>
<evidence type="ECO:0000259" key="19">
    <source>
        <dbReference type="PROSITE" id="PS50113"/>
    </source>
</evidence>
<keyword evidence="8" id="KW-0547">Nucleotide-binding</keyword>
<dbReference type="PROSITE" id="PS50112">
    <property type="entry name" value="PAS"/>
    <property type="match status" value="2"/>
</dbReference>
<dbReference type="Pfam" id="PF08447">
    <property type="entry name" value="PAS_3"/>
    <property type="match status" value="1"/>
</dbReference>
<protein>
    <recommendedName>
        <fullName evidence="3">histidine kinase</fullName>
        <ecNumber evidence="3">2.7.13.3</ecNumber>
    </recommendedName>
</protein>
<keyword evidence="22" id="KW-1185">Reference proteome</keyword>
<dbReference type="SUPFAM" id="SSF52172">
    <property type="entry name" value="CheY-like"/>
    <property type="match status" value="1"/>
</dbReference>
<dbReference type="SMART" id="SM00086">
    <property type="entry name" value="PAC"/>
    <property type="match status" value="2"/>
</dbReference>
<dbReference type="PRINTS" id="PR00344">
    <property type="entry name" value="BCTRLSENSOR"/>
</dbReference>
<dbReference type="Pfam" id="PF03707">
    <property type="entry name" value="MHYT"/>
    <property type="match status" value="2"/>
</dbReference>
<dbReference type="InterPro" id="IPR005330">
    <property type="entry name" value="MHYT_dom"/>
</dbReference>
<evidence type="ECO:0000256" key="2">
    <source>
        <dbReference type="ARBA" id="ARBA00004651"/>
    </source>
</evidence>
<dbReference type="InterPro" id="IPR000014">
    <property type="entry name" value="PAS"/>
</dbReference>
<evidence type="ECO:0000259" key="16">
    <source>
        <dbReference type="PROSITE" id="PS50109"/>
    </source>
</evidence>
<feature type="transmembrane region" description="Helical" evidence="15">
    <location>
        <begin position="92"/>
        <end position="112"/>
    </location>
</feature>
<dbReference type="InterPro" id="IPR011006">
    <property type="entry name" value="CheY-like_superfamily"/>
</dbReference>
<evidence type="ECO:0000256" key="8">
    <source>
        <dbReference type="ARBA" id="ARBA00022741"/>
    </source>
</evidence>
<dbReference type="InterPro" id="IPR001610">
    <property type="entry name" value="PAC"/>
</dbReference>
<keyword evidence="10" id="KW-0067">ATP-binding</keyword>
<dbReference type="PROSITE" id="PS50924">
    <property type="entry name" value="MHYT"/>
    <property type="match status" value="1"/>
</dbReference>
<dbReference type="RefSeq" id="WP_099640876.1">
    <property type="nucleotide sequence ID" value="NZ_NKHF01000022.1"/>
</dbReference>
<evidence type="ECO:0000256" key="7">
    <source>
        <dbReference type="ARBA" id="ARBA00022692"/>
    </source>
</evidence>
<dbReference type="GO" id="GO:0005886">
    <property type="term" value="C:plasma membrane"/>
    <property type="evidence" value="ECO:0007669"/>
    <property type="project" value="UniProtKB-SubCell"/>
</dbReference>
<keyword evidence="5 14" id="KW-0597">Phosphoprotein</keyword>
<evidence type="ECO:0000259" key="18">
    <source>
        <dbReference type="PROSITE" id="PS50112"/>
    </source>
</evidence>
<dbReference type="InterPro" id="IPR001789">
    <property type="entry name" value="Sig_transdc_resp-reg_receiver"/>
</dbReference>
<dbReference type="PANTHER" id="PTHR45339:SF1">
    <property type="entry name" value="HYBRID SIGNAL TRANSDUCTION HISTIDINE KINASE J"/>
    <property type="match status" value="1"/>
</dbReference>
<dbReference type="SMART" id="SM00448">
    <property type="entry name" value="REC"/>
    <property type="match status" value="1"/>
</dbReference>
<dbReference type="SUPFAM" id="SSF47226">
    <property type="entry name" value="Histidine-containing phosphotransfer domain, HPT domain"/>
    <property type="match status" value="1"/>
</dbReference>
<dbReference type="SMART" id="SM00091">
    <property type="entry name" value="PAS"/>
    <property type="match status" value="2"/>
</dbReference>
<dbReference type="CDD" id="cd00082">
    <property type="entry name" value="HisKA"/>
    <property type="match status" value="1"/>
</dbReference>
<evidence type="ECO:0000256" key="4">
    <source>
        <dbReference type="ARBA" id="ARBA00022475"/>
    </source>
</evidence>
<dbReference type="SMART" id="SM00388">
    <property type="entry name" value="HisKA"/>
    <property type="match status" value="1"/>
</dbReference>
<keyword evidence="12" id="KW-0902">Two-component regulatory system</keyword>
<dbReference type="SMART" id="SM00387">
    <property type="entry name" value="HATPase_c"/>
    <property type="match status" value="1"/>
</dbReference>
<evidence type="ECO:0000256" key="10">
    <source>
        <dbReference type="ARBA" id="ARBA00022840"/>
    </source>
</evidence>
<dbReference type="EC" id="2.7.13.3" evidence="3"/>
<feature type="transmembrane region" description="Helical" evidence="15">
    <location>
        <begin position="24"/>
        <end position="45"/>
    </location>
</feature>
<dbReference type="GO" id="GO:0006355">
    <property type="term" value="P:regulation of DNA-templated transcription"/>
    <property type="evidence" value="ECO:0007669"/>
    <property type="project" value="InterPro"/>
</dbReference>
<dbReference type="InterPro" id="IPR036097">
    <property type="entry name" value="HisK_dim/P_sf"/>
</dbReference>
<keyword evidence="9 21" id="KW-0418">Kinase</keyword>
<dbReference type="PROSITE" id="PS50113">
    <property type="entry name" value="PAC"/>
    <property type="match status" value="1"/>
</dbReference>
<dbReference type="InterPro" id="IPR003661">
    <property type="entry name" value="HisK_dim/P_dom"/>
</dbReference>
<feature type="domain" description="Histidine kinase" evidence="16">
    <location>
        <begin position="540"/>
        <end position="757"/>
    </location>
</feature>
<accession>A0A2A5JUE3</accession>
<dbReference type="GO" id="GO:0000155">
    <property type="term" value="F:phosphorelay sensor kinase activity"/>
    <property type="evidence" value="ECO:0007669"/>
    <property type="project" value="InterPro"/>
</dbReference>
<comment type="catalytic activity">
    <reaction evidence="1">
        <text>ATP + protein L-histidine = ADP + protein N-phospho-L-histidine.</text>
        <dbReference type="EC" id="2.7.13.3"/>
    </reaction>
</comment>
<dbReference type="InterPro" id="IPR003594">
    <property type="entry name" value="HATPase_dom"/>
</dbReference>
<evidence type="ECO:0000256" key="5">
    <source>
        <dbReference type="ARBA" id="ARBA00022553"/>
    </source>
</evidence>
<dbReference type="Pfam" id="PF00989">
    <property type="entry name" value="PAS"/>
    <property type="match status" value="1"/>
</dbReference>
<dbReference type="Pfam" id="PF00072">
    <property type="entry name" value="Response_reg"/>
    <property type="match status" value="1"/>
</dbReference>
<dbReference type="Gene3D" id="3.40.50.2300">
    <property type="match status" value="1"/>
</dbReference>
<gene>
    <name evidence="21" type="ORF">CEX98_04245</name>
</gene>